<reference evidence="2 3" key="1">
    <citation type="submission" date="2023-05" db="EMBL/GenBank/DDBJ databases">
        <title>Comparative genomics reveals the evidence of polycyclic aromatic hydrocarbons degradation in moderately halophilic genus Pontibacillus.</title>
        <authorList>
            <person name="Yang H."/>
            <person name="Qian Z."/>
        </authorList>
    </citation>
    <scope>NUCLEOTIDE SEQUENCE [LARGE SCALE GENOMIC DNA]</scope>
    <source>
        <strain evidence="3">HN14</strain>
    </source>
</reference>
<keyword evidence="1" id="KW-0472">Membrane</keyword>
<organism evidence="2 3">
    <name type="scientific">Pontibacillus chungwhensis</name>
    <dbReference type="NCBI Taxonomy" id="265426"/>
    <lineage>
        <taxon>Bacteria</taxon>
        <taxon>Bacillati</taxon>
        <taxon>Bacillota</taxon>
        <taxon>Bacilli</taxon>
        <taxon>Bacillales</taxon>
        <taxon>Bacillaceae</taxon>
        <taxon>Pontibacillus</taxon>
    </lineage>
</organism>
<keyword evidence="1" id="KW-0812">Transmembrane</keyword>
<gene>
    <name evidence="2" type="ORF">QNI29_05875</name>
</gene>
<dbReference type="InterPro" id="IPR011990">
    <property type="entry name" value="TPR-like_helical_dom_sf"/>
</dbReference>
<dbReference type="RefSeq" id="WP_231418197.1">
    <property type="nucleotide sequence ID" value="NZ_CP126446.1"/>
</dbReference>
<evidence type="ECO:0000256" key="1">
    <source>
        <dbReference type="SAM" id="Phobius"/>
    </source>
</evidence>
<evidence type="ECO:0000313" key="2">
    <source>
        <dbReference type="EMBL" id="WIF99185.1"/>
    </source>
</evidence>
<feature type="transmembrane region" description="Helical" evidence="1">
    <location>
        <begin position="42"/>
        <end position="67"/>
    </location>
</feature>
<dbReference type="EMBL" id="CP126446">
    <property type="protein sequence ID" value="WIF99185.1"/>
    <property type="molecule type" value="Genomic_DNA"/>
</dbReference>
<feature type="transmembrane region" description="Helical" evidence="1">
    <location>
        <begin position="12"/>
        <end position="30"/>
    </location>
</feature>
<name>A0ABY8V0P8_9BACI</name>
<dbReference type="SUPFAM" id="SSF48452">
    <property type="entry name" value="TPR-like"/>
    <property type="match status" value="1"/>
</dbReference>
<protein>
    <recommendedName>
        <fullName evidence="4">Tetratricopeptide repeat protein</fullName>
    </recommendedName>
</protein>
<evidence type="ECO:0008006" key="4">
    <source>
        <dbReference type="Google" id="ProtNLM"/>
    </source>
</evidence>
<dbReference type="Gene3D" id="1.25.40.10">
    <property type="entry name" value="Tetratricopeptide repeat domain"/>
    <property type="match status" value="1"/>
</dbReference>
<evidence type="ECO:0000313" key="3">
    <source>
        <dbReference type="Proteomes" id="UP001236652"/>
    </source>
</evidence>
<keyword evidence="1" id="KW-1133">Transmembrane helix</keyword>
<proteinExistence type="predicted"/>
<accession>A0ABY8V0P8</accession>
<dbReference type="Proteomes" id="UP001236652">
    <property type="component" value="Chromosome"/>
</dbReference>
<keyword evidence="3" id="KW-1185">Reference proteome</keyword>
<sequence>MMLDLLLSPWLWVVFFILHAMIVMVLLILLRDRFDEDQQAVVVWGGMVSCFMPIIGELFGFLAWLLAKRFTSERMLEDYDEYVTYEVLNLEPVRYEAKRSVDLLPLTESLTHGTFANRKNSILQYIPEGVNHQGKYLRMGLLNEDHETVHYSATLINTLVDQYERELTLAKEQANSEDVESLKRLHDTYARYIDSDVLTPTLRKLKEEMWLSFLLSIVLLYPNEPWIYEGLGDCSDRLGEPEEAASYYKELIEQFPGYTKGYTKLLKAYYETGNWTGMKEIITLSQHHLNLTELPENDRFVLHVLGGRQA</sequence>